<dbReference type="InterPro" id="IPR016047">
    <property type="entry name" value="M23ase_b-sheet_dom"/>
</dbReference>
<name>A0A9W6M7S7_9MICO</name>
<dbReference type="SUPFAM" id="SSF51261">
    <property type="entry name" value="Duplicated hybrid motif"/>
    <property type="match status" value="1"/>
</dbReference>
<keyword evidence="4" id="KW-1185">Reference proteome</keyword>
<protein>
    <recommendedName>
        <fullName evidence="2">M23ase beta-sheet core domain-containing protein</fullName>
    </recommendedName>
</protein>
<dbReference type="CDD" id="cd12797">
    <property type="entry name" value="M23_peptidase"/>
    <property type="match status" value="1"/>
</dbReference>
<gene>
    <name evidence="3" type="ORF">GCM10017596_02010</name>
</gene>
<evidence type="ECO:0000313" key="4">
    <source>
        <dbReference type="Proteomes" id="UP001142325"/>
    </source>
</evidence>
<comment type="caution">
    <text evidence="3">The sequence shown here is derived from an EMBL/GenBank/DDBJ whole genome shotgun (WGS) entry which is preliminary data.</text>
</comment>
<reference evidence="3" key="2">
    <citation type="submission" date="2023-01" db="EMBL/GenBank/DDBJ databases">
        <authorList>
            <person name="Sun Q."/>
            <person name="Evtushenko L."/>
        </authorList>
    </citation>
    <scope>NUCLEOTIDE SEQUENCE</scope>
    <source>
        <strain evidence="3">VKM Ac-1958</strain>
    </source>
</reference>
<dbReference type="PANTHER" id="PTHR21666:SF270">
    <property type="entry name" value="MUREIN HYDROLASE ACTIVATOR ENVC"/>
    <property type="match status" value="1"/>
</dbReference>
<dbReference type="GO" id="GO:0004222">
    <property type="term" value="F:metalloendopeptidase activity"/>
    <property type="evidence" value="ECO:0007669"/>
    <property type="project" value="TreeGrafter"/>
</dbReference>
<sequence length="451" mass="47405">MSEQDVDCGCGPTEAEKRGFWEKGSVSRRSAIGLGALTVAALSTFGVGAGFNAAYAASYPSWDDVQNAKNNEAAKANEIARIQGLISGLTQKVADAQAAARAAGTEYYNAQQAFFEAAQRATDLQAQADAQDALALDSARKAGQVASQIYRNGGDNTSLELFFSSSAASADELLSKLGQMDKLLSRNQAVYDDAVSARNSAQNLSDQAVTARTERDRLQKLAEEKLKAAQEAQIAAEAALAEQQTYLLQLEAQLAALQDDTAKTIADYEAGVAEAKRLEEERIQREKEEAANNPGNGGGGNGGGGTGGVGSGNGWVRPHGGYQSSGYGPRVPDCDSSGCSSSFHRGVDLAAGCWAPIYAASSGWVDAAFYNGGYGYWVRIQHGDGISTSYAHIAEGGIAVSYGQWVSAGQVIAYAGNTGASFGCHLHFEVYEYGSVINPIWFMESLGVWMG</sequence>
<reference evidence="3" key="1">
    <citation type="journal article" date="2014" name="Int. J. Syst. Evol. Microbiol.">
        <title>Complete genome sequence of Corynebacterium casei LMG S-19264T (=DSM 44701T), isolated from a smear-ripened cheese.</title>
        <authorList>
            <consortium name="US DOE Joint Genome Institute (JGI-PGF)"/>
            <person name="Walter F."/>
            <person name="Albersmeier A."/>
            <person name="Kalinowski J."/>
            <person name="Ruckert C."/>
        </authorList>
    </citation>
    <scope>NUCLEOTIDE SEQUENCE</scope>
    <source>
        <strain evidence="3">VKM Ac-1958</strain>
    </source>
</reference>
<dbReference type="Gene3D" id="2.70.70.10">
    <property type="entry name" value="Glucose Permease (Domain IIA)"/>
    <property type="match status" value="1"/>
</dbReference>
<proteinExistence type="predicted"/>
<dbReference type="AlphaFoldDB" id="A0A9W6M7S7"/>
<dbReference type="Pfam" id="PF01551">
    <property type="entry name" value="Peptidase_M23"/>
    <property type="match status" value="1"/>
</dbReference>
<dbReference type="Proteomes" id="UP001142325">
    <property type="component" value="Unassembled WGS sequence"/>
</dbReference>
<dbReference type="PROSITE" id="PS51318">
    <property type="entry name" value="TAT"/>
    <property type="match status" value="1"/>
</dbReference>
<evidence type="ECO:0000259" key="2">
    <source>
        <dbReference type="Pfam" id="PF01551"/>
    </source>
</evidence>
<feature type="compositionally biased region" description="Gly residues" evidence="1">
    <location>
        <begin position="295"/>
        <end position="313"/>
    </location>
</feature>
<dbReference type="InterPro" id="IPR006311">
    <property type="entry name" value="TAT_signal"/>
</dbReference>
<dbReference type="EMBL" id="BSET01000001">
    <property type="protein sequence ID" value="GLK00486.1"/>
    <property type="molecule type" value="Genomic_DNA"/>
</dbReference>
<dbReference type="RefSeq" id="WP_271171451.1">
    <property type="nucleotide sequence ID" value="NZ_BAAAUM010000001.1"/>
</dbReference>
<accession>A0A9W6M7S7</accession>
<evidence type="ECO:0000313" key="3">
    <source>
        <dbReference type="EMBL" id="GLK00486.1"/>
    </source>
</evidence>
<evidence type="ECO:0000256" key="1">
    <source>
        <dbReference type="SAM" id="MobiDB-lite"/>
    </source>
</evidence>
<dbReference type="InterPro" id="IPR050570">
    <property type="entry name" value="Cell_wall_metabolism_enzyme"/>
</dbReference>
<feature type="domain" description="M23ase beta-sheet core" evidence="2">
    <location>
        <begin position="343"/>
        <end position="439"/>
    </location>
</feature>
<dbReference type="InterPro" id="IPR011055">
    <property type="entry name" value="Dup_hybrid_motif"/>
</dbReference>
<dbReference type="PANTHER" id="PTHR21666">
    <property type="entry name" value="PEPTIDASE-RELATED"/>
    <property type="match status" value="1"/>
</dbReference>
<organism evidence="3 4">
    <name type="scientific">Microbacterium keratanolyticum</name>
    <dbReference type="NCBI Taxonomy" id="67574"/>
    <lineage>
        <taxon>Bacteria</taxon>
        <taxon>Bacillati</taxon>
        <taxon>Actinomycetota</taxon>
        <taxon>Actinomycetes</taxon>
        <taxon>Micrococcales</taxon>
        <taxon>Microbacteriaceae</taxon>
        <taxon>Microbacterium</taxon>
    </lineage>
</organism>
<feature type="region of interest" description="Disordered" evidence="1">
    <location>
        <begin position="282"/>
        <end position="315"/>
    </location>
</feature>